<feature type="compositionally biased region" description="Polar residues" evidence="2">
    <location>
        <begin position="909"/>
        <end position="924"/>
    </location>
</feature>
<dbReference type="PANTHER" id="PTHR32114:SF2">
    <property type="entry name" value="ABC TRANSPORTER ABCH.3"/>
    <property type="match status" value="1"/>
</dbReference>
<feature type="compositionally biased region" description="Basic and acidic residues" evidence="2">
    <location>
        <begin position="19"/>
        <end position="87"/>
    </location>
</feature>
<comment type="caution">
    <text evidence="3">The sequence shown here is derived from an EMBL/GenBank/DDBJ whole genome shotgun (WGS) entry which is preliminary data.</text>
</comment>
<evidence type="ECO:0000313" key="3">
    <source>
        <dbReference type="EMBL" id="CAD6453471.1"/>
    </source>
</evidence>
<organism evidence="3 4">
    <name type="scientific">Sclerotinia trifoliorum</name>
    <dbReference type="NCBI Taxonomy" id="28548"/>
    <lineage>
        <taxon>Eukaryota</taxon>
        <taxon>Fungi</taxon>
        <taxon>Dikarya</taxon>
        <taxon>Ascomycota</taxon>
        <taxon>Pezizomycotina</taxon>
        <taxon>Leotiomycetes</taxon>
        <taxon>Helotiales</taxon>
        <taxon>Sclerotiniaceae</taxon>
        <taxon>Sclerotinia</taxon>
    </lineage>
</organism>
<feature type="compositionally biased region" description="Polar residues" evidence="2">
    <location>
        <begin position="88"/>
        <end position="112"/>
    </location>
</feature>
<dbReference type="Proteomes" id="UP000624404">
    <property type="component" value="Unassembled WGS sequence"/>
</dbReference>
<dbReference type="Gene3D" id="1.10.287.1490">
    <property type="match status" value="2"/>
</dbReference>
<feature type="compositionally biased region" description="Polar residues" evidence="2">
    <location>
        <begin position="865"/>
        <end position="882"/>
    </location>
</feature>
<protein>
    <submittedName>
        <fullName evidence="3">5a618b28-1ec9-42d9-be67-5de17401539e</fullName>
    </submittedName>
</protein>
<evidence type="ECO:0000256" key="2">
    <source>
        <dbReference type="SAM" id="MobiDB-lite"/>
    </source>
</evidence>
<feature type="compositionally biased region" description="Low complexity" evidence="2">
    <location>
        <begin position="113"/>
        <end position="126"/>
    </location>
</feature>
<gene>
    <name evidence="3" type="ORF">SCLTRI_LOCUS9949</name>
</gene>
<keyword evidence="4" id="KW-1185">Reference proteome</keyword>
<dbReference type="SUPFAM" id="SSF57997">
    <property type="entry name" value="Tropomyosin"/>
    <property type="match status" value="1"/>
</dbReference>
<keyword evidence="1" id="KW-0175">Coiled coil</keyword>
<feature type="region of interest" description="Disordered" evidence="2">
    <location>
        <begin position="909"/>
        <end position="943"/>
    </location>
</feature>
<reference evidence="3" key="1">
    <citation type="submission" date="2020-10" db="EMBL/GenBank/DDBJ databases">
        <authorList>
            <person name="Kusch S."/>
        </authorList>
    </citation>
    <scope>NUCLEOTIDE SEQUENCE</scope>
    <source>
        <strain evidence="3">SwB9</strain>
    </source>
</reference>
<feature type="compositionally biased region" description="Basic and acidic residues" evidence="2">
    <location>
        <begin position="1"/>
        <end position="12"/>
    </location>
</feature>
<feature type="coiled-coil region" evidence="1">
    <location>
        <begin position="195"/>
        <end position="307"/>
    </location>
</feature>
<feature type="coiled-coil region" evidence="1">
    <location>
        <begin position="633"/>
        <end position="660"/>
    </location>
</feature>
<feature type="region of interest" description="Disordered" evidence="2">
    <location>
        <begin position="865"/>
        <end position="886"/>
    </location>
</feature>
<dbReference type="OrthoDB" id="3438382at2759"/>
<dbReference type="AlphaFoldDB" id="A0A8H2W365"/>
<evidence type="ECO:0000313" key="4">
    <source>
        <dbReference type="Proteomes" id="UP000624404"/>
    </source>
</evidence>
<feature type="coiled-coil region" evidence="1">
    <location>
        <begin position="813"/>
        <end position="840"/>
    </location>
</feature>
<feature type="coiled-coil region" evidence="1">
    <location>
        <begin position="468"/>
        <end position="495"/>
    </location>
</feature>
<dbReference type="EMBL" id="CAJHIA010000036">
    <property type="protein sequence ID" value="CAD6453471.1"/>
    <property type="molecule type" value="Genomic_DNA"/>
</dbReference>
<feature type="compositionally biased region" description="Acidic residues" evidence="2">
    <location>
        <begin position="934"/>
        <end position="943"/>
    </location>
</feature>
<evidence type="ECO:0000256" key="1">
    <source>
        <dbReference type="SAM" id="Coils"/>
    </source>
</evidence>
<feature type="region of interest" description="Disordered" evidence="2">
    <location>
        <begin position="1"/>
        <end position="154"/>
    </location>
</feature>
<dbReference type="PANTHER" id="PTHR32114">
    <property type="entry name" value="ABC TRANSPORTER ABCH.3"/>
    <property type="match status" value="1"/>
</dbReference>
<sequence>MSGRNYSDERPSPRGPVDAYRDDRHRSDRYHDIRDRPTDDHDYERDRSNKYRDVRDRHVTNENYENHRPDRHHDSRDNGTRRNKDRSNLGSRSFEKISSTNTQRFNSNSSSPTAMTTRVTKTTNVTGSESEGTNRPTEDNPHPIADTTRSKSNSMTAAPIDATINSCGSASVVEQSQLEDIINALMHFADQGDSRGALNQERNSAKERLKEQVEETYNMYSALKGFPTHLEVQNQRKIEAEKVLDTTEKELEKAKSLQRDAAKAIASRLIIKTAPTTDNSKLLQERCRSLEEKVKDLEKKIACMDYKDSERRFRDIQADYREVISKIGKSESQVAGNIHSSEARTMRECQNLSDKYTKLDQQHQATRSELDSMISRLDSYGDSIEKLEASINISRQEMTTFQHQVSKEFATVKANDDGIHQLAEKFVDLEKSFGPYKTSLECLNSSTLERLGRLENDKTSVVVLQDAHKAILEKIENCQGELNTLKDKVIRLEHIPQTPSISAPQALSRALTGSSTAMIGVIQTGLRDVKQDIKLHEERFDKIETSLRSTSCTSLQEAALIKGWPNNTTLNYESRLTTLEDSIKNVDSISMNKAVAKLSPFSTAAQDVADFKRAFETYRHERSQVDQAINQRVEQFGAEIQLLKKSNAAMEEQIKTTTEKTESIPALQAGLDELLKNINALAQSSTLMDNRLNALINNQNGNTIAITHLSNRMINISTGDLAKSMMGQLEVLYPDFKNAERIISDLRKQQSDHTIQLEKLNSRKIAFESQTTRKQSPAAIGNPGTESLRQEVDALTKDQLNLAKSVTTNYSNLAALGKDVKALNDAVQDLNRQAGEQKKTLDGMRDGLVEEVADLSVRVDDLFSSRDNNTGKVAETSFTPGPSASALALRSSTDEIGVNGKKRKYVTAAVSSEHGTSINGNTRSPSRKKRRAEDDNEDIDSPE</sequence>
<accession>A0A8H2W365</accession>
<feature type="coiled-coil region" evidence="1">
    <location>
        <begin position="349"/>
        <end position="404"/>
    </location>
</feature>
<proteinExistence type="predicted"/>
<name>A0A8H2W365_9HELO</name>